<feature type="domain" description="FAD-binding FR-type" evidence="5">
    <location>
        <begin position="128"/>
        <end position="234"/>
    </location>
</feature>
<dbReference type="PRINTS" id="PR00410">
    <property type="entry name" value="PHEHYDRXLASE"/>
</dbReference>
<name>A0AB33VFU8_RALSU</name>
<dbReference type="InterPro" id="IPR017938">
    <property type="entry name" value="Riboflavin_synthase-like_b-brl"/>
</dbReference>
<dbReference type="Gene3D" id="3.10.20.30">
    <property type="match status" value="1"/>
</dbReference>
<dbReference type="InterPro" id="IPR001709">
    <property type="entry name" value="Flavoprot_Pyr_Nucl_cyt_Rdtase"/>
</dbReference>
<comment type="cofactor">
    <cofactor evidence="3">
        <name>[2Fe-2S] cluster</name>
        <dbReference type="ChEBI" id="CHEBI:190135"/>
    </cofactor>
</comment>
<proteinExistence type="predicted"/>
<dbReference type="InterPro" id="IPR008333">
    <property type="entry name" value="Cbr1-like_FAD-bd_dom"/>
</dbReference>
<reference evidence="6 7" key="1">
    <citation type="journal article" date="2006" name="Mol. Plant Microbe Interact.">
        <title>Identification of open reading frames unique to a select agent: Ralstonia solanacearum race 3 biovar 2.</title>
        <authorList>
            <person name="Gabriel D.W."/>
            <person name="Allen C."/>
            <person name="Schell M."/>
            <person name="Denny T.P."/>
            <person name="Greenberg J.T."/>
            <person name="Duan Y.P."/>
            <person name="Flores-Cruz Z."/>
            <person name="Huang Q."/>
            <person name="Clifford J.M."/>
            <person name="Presting G."/>
            <person name="Gonzalez E.T."/>
            <person name="Reddy J."/>
            <person name="Elphinstone J."/>
            <person name="Swanson J."/>
            <person name="Yao J."/>
            <person name="Mulholland V."/>
            <person name="Liu L."/>
            <person name="Farmerie W."/>
            <person name="Patnaikuni M."/>
            <person name="Balogh B."/>
            <person name="Norman D."/>
            <person name="Alvarez A."/>
            <person name="Castillo J.A."/>
            <person name="Jones J."/>
            <person name="Saddler G."/>
            <person name="Walunas T."/>
            <person name="Zhukov A."/>
            <person name="Mikhailova N."/>
        </authorList>
    </citation>
    <scope>NUCLEOTIDE SEQUENCE [LARGE SCALE GENOMIC DNA]</scope>
    <source>
        <strain evidence="6 7">UW551</strain>
    </source>
</reference>
<dbReference type="SUPFAM" id="SSF63380">
    <property type="entry name" value="Riboflavin synthase domain-like"/>
    <property type="match status" value="1"/>
</dbReference>
<dbReference type="PROSITE" id="PS51384">
    <property type="entry name" value="FAD_FR"/>
    <property type="match status" value="1"/>
</dbReference>
<organism evidence="6 7">
    <name type="scientific">Ralstonia solanacearum (strain UW551)</name>
    <dbReference type="NCBI Taxonomy" id="342110"/>
    <lineage>
        <taxon>Bacteria</taxon>
        <taxon>Pseudomonadati</taxon>
        <taxon>Pseudomonadota</taxon>
        <taxon>Betaproteobacteria</taxon>
        <taxon>Burkholderiales</taxon>
        <taxon>Burkholderiaceae</taxon>
        <taxon>Ralstonia</taxon>
        <taxon>Ralstonia solanacearum species complex</taxon>
    </lineage>
</organism>
<evidence type="ECO:0000259" key="5">
    <source>
        <dbReference type="PROSITE" id="PS51384"/>
    </source>
</evidence>
<dbReference type="SUPFAM" id="SSF52343">
    <property type="entry name" value="Ferredoxin reductase-like, C-terminal NADP-linked domain"/>
    <property type="match status" value="1"/>
</dbReference>
<dbReference type="PRINTS" id="PR00371">
    <property type="entry name" value="FPNCR"/>
</dbReference>
<dbReference type="InterPro" id="IPR001041">
    <property type="entry name" value="2Fe-2S_ferredoxin-type"/>
</dbReference>
<dbReference type="InterPro" id="IPR039261">
    <property type="entry name" value="FNR_nucleotide-bd"/>
</dbReference>
<dbReference type="EMBL" id="AAKL01000010">
    <property type="protein sequence ID" value="EAP73753.1"/>
    <property type="molecule type" value="Genomic_DNA"/>
</dbReference>
<comment type="caution">
    <text evidence="6">The sequence shown here is derived from an EMBL/GenBank/DDBJ whole genome shotgun (WGS) entry which is preliminary data.</text>
</comment>
<dbReference type="Gene3D" id="3.40.50.80">
    <property type="entry name" value="Nucleotide-binding domain of ferredoxin-NADP reductase (FNR) module"/>
    <property type="match status" value="1"/>
</dbReference>
<dbReference type="Gene3D" id="2.40.30.10">
    <property type="entry name" value="Translation factors"/>
    <property type="match status" value="1"/>
</dbReference>
<dbReference type="InterPro" id="IPR012675">
    <property type="entry name" value="Beta-grasp_dom_sf"/>
</dbReference>
<dbReference type="Proteomes" id="UP000005933">
    <property type="component" value="Unassembled WGS sequence"/>
</dbReference>
<keyword evidence="2" id="KW-0001">2Fe-2S</keyword>
<accession>A0AB33VFU8</accession>
<dbReference type="GO" id="GO:0051537">
    <property type="term" value="F:2 iron, 2 sulfur cluster binding"/>
    <property type="evidence" value="ECO:0007669"/>
    <property type="project" value="UniProtKB-KW"/>
</dbReference>
<dbReference type="InterPro" id="IPR050415">
    <property type="entry name" value="MRET"/>
</dbReference>
<dbReference type="InterPro" id="IPR036010">
    <property type="entry name" value="2Fe-2S_ferredoxin-like_sf"/>
</dbReference>
<dbReference type="InterPro" id="IPR017927">
    <property type="entry name" value="FAD-bd_FR_type"/>
</dbReference>
<dbReference type="AlphaFoldDB" id="A0AB33VFU8"/>
<comment type="cofactor">
    <cofactor evidence="1">
        <name>FAD</name>
        <dbReference type="ChEBI" id="CHEBI:57692"/>
    </cofactor>
</comment>
<dbReference type="Pfam" id="PF00175">
    <property type="entry name" value="NAD_binding_1"/>
    <property type="match status" value="1"/>
</dbReference>
<evidence type="ECO:0000256" key="2">
    <source>
        <dbReference type="ARBA" id="ARBA00022714"/>
    </source>
</evidence>
<keyword evidence="2" id="KW-0408">Iron</keyword>
<dbReference type="Pfam" id="PF00970">
    <property type="entry name" value="FAD_binding_6"/>
    <property type="match status" value="1"/>
</dbReference>
<dbReference type="Pfam" id="PF00111">
    <property type="entry name" value="Fer2"/>
    <property type="match status" value="1"/>
</dbReference>
<protein>
    <submittedName>
        <fullName evidence="6">Oxidoreductase</fullName>
    </submittedName>
</protein>
<dbReference type="PROSITE" id="PS51085">
    <property type="entry name" value="2FE2S_FER_2"/>
    <property type="match status" value="1"/>
</dbReference>
<dbReference type="CDD" id="cd06189">
    <property type="entry name" value="flavin_oxioreductase"/>
    <property type="match status" value="1"/>
</dbReference>
<evidence type="ECO:0000313" key="7">
    <source>
        <dbReference type="Proteomes" id="UP000005933"/>
    </source>
</evidence>
<gene>
    <name evidence="6" type="ORF">RRSL_03582</name>
</gene>
<feature type="domain" description="2Fe-2S ferredoxin-type" evidence="4">
    <location>
        <begin position="31"/>
        <end position="121"/>
    </location>
</feature>
<evidence type="ECO:0000313" key="6">
    <source>
        <dbReference type="EMBL" id="EAP73753.1"/>
    </source>
</evidence>
<sequence>MTRQPPGPSSDVPQRGDQTLFSTYLDCSMAYQINVLPSGRQFQAEDGETILAAALRQGIGLPYGCKNGACGSCKGHVREGSIVQGNHSPNALTAQETTEGRALFCCATPASDVTIEVREVHGAGDVPIKKVPCRVASLEKAAPDVTIVKLQLPATERMQFLAGQYVEFILRDGKRRSYSLANPPHADGPIELHIRHMPGGAFTDYVFGVKEGQPAMKERDILRFEGPLGSFFLREESDKPIILLASGTGFAPIKAIIEHAQFVGLKRPMTLYWGGRRPQDLYMHAQAEAWTRALPNFQYVPVISDARPEDAWTGRTGFVHQAVMADHPDLSAHEVYACGAPVMVNAARTDFAAQCRMHPDAFFADSFTSEADLHPAG</sequence>
<dbReference type="GO" id="GO:0016491">
    <property type="term" value="F:oxidoreductase activity"/>
    <property type="evidence" value="ECO:0007669"/>
    <property type="project" value="InterPro"/>
</dbReference>
<dbReference type="InterPro" id="IPR001433">
    <property type="entry name" value="OxRdtase_FAD/NAD-bd"/>
</dbReference>
<dbReference type="PANTHER" id="PTHR47354:SF5">
    <property type="entry name" value="PROTEIN RFBI"/>
    <property type="match status" value="1"/>
</dbReference>
<dbReference type="PANTHER" id="PTHR47354">
    <property type="entry name" value="NADH OXIDOREDUCTASE HCR"/>
    <property type="match status" value="1"/>
</dbReference>
<evidence type="ECO:0000256" key="1">
    <source>
        <dbReference type="ARBA" id="ARBA00001974"/>
    </source>
</evidence>
<dbReference type="SUPFAM" id="SSF54292">
    <property type="entry name" value="2Fe-2S ferredoxin-like"/>
    <property type="match status" value="1"/>
</dbReference>
<keyword evidence="2" id="KW-0411">Iron-sulfur</keyword>
<dbReference type="CDD" id="cd00207">
    <property type="entry name" value="fer2"/>
    <property type="match status" value="1"/>
</dbReference>
<keyword evidence="2" id="KW-0479">Metal-binding</keyword>
<dbReference type="InterPro" id="IPR006058">
    <property type="entry name" value="2Fe2S_fd_BS"/>
</dbReference>
<evidence type="ECO:0000256" key="3">
    <source>
        <dbReference type="ARBA" id="ARBA00034078"/>
    </source>
</evidence>
<evidence type="ECO:0000259" key="4">
    <source>
        <dbReference type="PROSITE" id="PS51085"/>
    </source>
</evidence>
<dbReference type="PROSITE" id="PS00197">
    <property type="entry name" value="2FE2S_FER_1"/>
    <property type="match status" value="1"/>
</dbReference>